<reference evidence="1" key="1">
    <citation type="submission" date="2019-08" db="EMBL/GenBank/DDBJ databases">
        <authorList>
            <person name="Kucharzyk K."/>
            <person name="Murdoch R.W."/>
            <person name="Higgins S."/>
            <person name="Loffler F."/>
        </authorList>
    </citation>
    <scope>NUCLEOTIDE SEQUENCE</scope>
</reference>
<gene>
    <name evidence="1" type="ORF">SDC9_27173</name>
</gene>
<comment type="caution">
    <text evidence="1">The sequence shown here is derived from an EMBL/GenBank/DDBJ whole genome shotgun (WGS) entry which is preliminary data.</text>
</comment>
<accession>A0A644UQK2</accession>
<proteinExistence type="predicted"/>
<sequence>MQKTFNLGIIVLAPLFFFVCSVHGQTKEDKFIGKWLSKDKMTIEVYKTGKSFSIKQLESSKSKDIKNNGKNVAKDILETSKGEFKGISIDLTNGKEYQSIWVVGDDGKRITFKLKWGLIWYSEDWTRL</sequence>
<evidence type="ECO:0008006" key="2">
    <source>
        <dbReference type="Google" id="ProtNLM"/>
    </source>
</evidence>
<dbReference type="EMBL" id="VSSQ01000147">
    <property type="protein sequence ID" value="MPL81259.1"/>
    <property type="molecule type" value="Genomic_DNA"/>
</dbReference>
<organism evidence="1">
    <name type="scientific">bioreactor metagenome</name>
    <dbReference type="NCBI Taxonomy" id="1076179"/>
    <lineage>
        <taxon>unclassified sequences</taxon>
        <taxon>metagenomes</taxon>
        <taxon>ecological metagenomes</taxon>
    </lineage>
</organism>
<evidence type="ECO:0000313" key="1">
    <source>
        <dbReference type="EMBL" id="MPL81259.1"/>
    </source>
</evidence>
<protein>
    <recommendedName>
        <fullName evidence="2">DUF2147 domain-containing protein</fullName>
    </recommendedName>
</protein>
<name>A0A644UQK2_9ZZZZ</name>
<dbReference type="AlphaFoldDB" id="A0A644UQK2"/>